<organism evidence="1 2">
    <name type="scientific">Devosia yakushimensis</name>
    <dbReference type="NCBI Taxonomy" id="470028"/>
    <lineage>
        <taxon>Bacteria</taxon>
        <taxon>Pseudomonadati</taxon>
        <taxon>Pseudomonadota</taxon>
        <taxon>Alphaproteobacteria</taxon>
        <taxon>Hyphomicrobiales</taxon>
        <taxon>Devosiaceae</taxon>
        <taxon>Devosia</taxon>
    </lineage>
</organism>
<protein>
    <submittedName>
        <fullName evidence="1">Uncharacterized protein</fullName>
    </submittedName>
</protein>
<dbReference type="Proteomes" id="UP001161406">
    <property type="component" value="Unassembled WGS sequence"/>
</dbReference>
<name>A0ABQ5UF50_9HYPH</name>
<accession>A0ABQ5UF50</accession>
<dbReference type="RefSeq" id="WP_284388741.1">
    <property type="nucleotide sequence ID" value="NZ_BSNG01000001.1"/>
</dbReference>
<sequence length="87" mass="8709">MPDRFSDHAIGLESPATHGFAVAPNDGADLAEITRAIYVGATGNLAVTLASGADVTLAGVPGGTLLPLRLRRIKATGTTATAIVGLL</sequence>
<evidence type="ECO:0000313" key="1">
    <source>
        <dbReference type="EMBL" id="GLQ09191.1"/>
    </source>
</evidence>
<evidence type="ECO:0000313" key="2">
    <source>
        <dbReference type="Proteomes" id="UP001161406"/>
    </source>
</evidence>
<gene>
    <name evidence="1" type="ORF">GCM10007913_11230</name>
</gene>
<dbReference type="EMBL" id="BSNG01000001">
    <property type="protein sequence ID" value="GLQ09191.1"/>
    <property type="molecule type" value="Genomic_DNA"/>
</dbReference>
<reference evidence="1" key="2">
    <citation type="submission" date="2023-01" db="EMBL/GenBank/DDBJ databases">
        <title>Draft genome sequence of Devosia yakushimensis strain NBRC 103855.</title>
        <authorList>
            <person name="Sun Q."/>
            <person name="Mori K."/>
        </authorList>
    </citation>
    <scope>NUCLEOTIDE SEQUENCE</scope>
    <source>
        <strain evidence="1">NBRC 103855</strain>
    </source>
</reference>
<reference evidence="1" key="1">
    <citation type="journal article" date="2014" name="Int. J. Syst. Evol. Microbiol.">
        <title>Complete genome of a new Firmicutes species belonging to the dominant human colonic microbiota ('Ruminococcus bicirculans') reveals two chromosomes and a selective capacity to utilize plant glucans.</title>
        <authorList>
            <consortium name="NISC Comparative Sequencing Program"/>
            <person name="Wegmann U."/>
            <person name="Louis P."/>
            <person name="Goesmann A."/>
            <person name="Henrissat B."/>
            <person name="Duncan S.H."/>
            <person name="Flint H.J."/>
        </authorList>
    </citation>
    <scope>NUCLEOTIDE SEQUENCE</scope>
    <source>
        <strain evidence="1">NBRC 103855</strain>
    </source>
</reference>
<proteinExistence type="predicted"/>
<comment type="caution">
    <text evidence="1">The sequence shown here is derived from an EMBL/GenBank/DDBJ whole genome shotgun (WGS) entry which is preliminary data.</text>
</comment>
<keyword evidence="2" id="KW-1185">Reference proteome</keyword>